<evidence type="ECO:0000256" key="7">
    <source>
        <dbReference type="ARBA" id="ARBA00022583"/>
    </source>
</evidence>
<dbReference type="SMART" id="SM00064">
    <property type="entry name" value="FYVE"/>
    <property type="match status" value="1"/>
</dbReference>
<feature type="coiled-coil region" evidence="15">
    <location>
        <begin position="17"/>
        <end position="44"/>
    </location>
</feature>
<proteinExistence type="inferred from homology"/>
<dbReference type="GO" id="GO:0015031">
    <property type="term" value="P:protein transport"/>
    <property type="evidence" value="ECO:0007669"/>
    <property type="project" value="UniProtKB-KW"/>
</dbReference>
<comment type="subcellular location">
    <subcellularLocation>
        <location evidence="2">Cytoplasm</location>
    </subcellularLocation>
    <subcellularLocation>
        <location evidence="1">Early endosome</location>
    </subcellularLocation>
</comment>
<feature type="coiled-coil region" evidence="15">
    <location>
        <begin position="517"/>
        <end position="636"/>
    </location>
</feature>
<dbReference type="OMA" id="XDLKRQN"/>
<dbReference type="Gene3D" id="3.30.40.10">
    <property type="entry name" value="Zinc/RING finger domain, C3HC4 (zinc finger)"/>
    <property type="match status" value="1"/>
</dbReference>
<dbReference type="InterPro" id="IPR015390">
    <property type="entry name" value="Rabaptin_Rab5-bd_dom"/>
</dbReference>
<evidence type="ECO:0000256" key="10">
    <source>
        <dbReference type="ARBA" id="ARBA00022771"/>
    </source>
</evidence>
<dbReference type="InterPro" id="IPR001841">
    <property type="entry name" value="Znf_RING"/>
</dbReference>
<evidence type="ECO:0000256" key="11">
    <source>
        <dbReference type="ARBA" id="ARBA00022833"/>
    </source>
</evidence>
<dbReference type="EMBL" id="JH432196">
    <property type="status" value="NOT_ANNOTATED_CDS"/>
    <property type="molecule type" value="Genomic_DNA"/>
</dbReference>
<keyword evidence="9" id="KW-0967">Endosome</keyword>
<evidence type="ECO:0000256" key="6">
    <source>
        <dbReference type="ARBA" id="ARBA00022553"/>
    </source>
</evidence>
<keyword evidence="13 15" id="KW-0175">Coiled coil</keyword>
<dbReference type="SUPFAM" id="SSF103652">
    <property type="entry name" value="G protein-binding domain"/>
    <property type="match status" value="2"/>
</dbReference>
<evidence type="ECO:0000256" key="15">
    <source>
        <dbReference type="SAM" id="Coils"/>
    </source>
</evidence>
<dbReference type="InterPro" id="IPR013083">
    <property type="entry name" value="Znf_RING/FYVE/PHD"/>
</dbReference>
<feature type="coiled-coil region" evidence="15">
    <location>
        <begin position="230"/>
        <end position="257"/>
    </location>
</feature>
<dbReference type="Pfam" id="PF01363">
    <property type="entry name" value="FYVE"/>
    <property type="match status" value="1"/>
</dbReference>
<evidence type="ECO:0000256" key="2">
    <source>
        <dbReference type="ARBA" id="ARBA00004496"/>
    </source>
</evidence>
<evidence type="ECO:0000313" key="18">
    <source>
        <dbReference type="EnsemblMetazoa" id="SMAR012859-PA"/>
    </source>
</evidence>
<dbReference type="STRING" id="126957.T1JG88"/>
<feature type="coiled-coil region" evidence="15">
    <location>
        <begin position="722"/>
        <end position="791"/>
    </location>
</feature>
<dbReference type="PhylomeDB" id="T1JG88"/>
<evidence type="ECO:0000256" key="5">
    <source>
        <dbReference type="ARBA" id="ARBA00022490"/>
    </source>
</evidence>
<dbReference type="eggNOG" id="KOG4424">
    <property type="taxonomic scope" value="Eukaryota"/>
</dbReference>
<dbReference type="PANTHER" id="PTHR31179:SF7">
    <property type="entry name" value="FYVE-TYPE DOMAIN-CONTAINING PROTEIN"/>
    <property type="match status" value="1"/>
</dbReference>
<dbReference type="CDD" id="cd15739">
    <property type="entry name" value="FYVE_RABE_unchar"/>
    <property type="match status" value="1"/>
</dbReference>
<dbReference type="InterPro" id="IPR003914">
    <property type="entry name" value="Rabaptin"/>
</dbReference>
<keyword evidence="8" id="KW-0479">Metal-binding</keyword>
<evidence type="ECO:0000259" key="17">
    <source>
        <dbReference type="PROSITE" id="PS50178"/>
    </source>
</evidence>
<keyword evidence="4" id="KW-0813">Transport</keyword>
<name>T1JG88_STRMM</name>
<dbReference type="InterPro" id="IPR017455">
    <property type="entry name" value="Znf_FYVE-rel"/>
</dbReference>
<dbReference type="PROSITE" id="PS50089">
    <property type="entry name" value="ZF_RING_2"/>
    <property type="match status" value="1"/>
</dbReference>
<dbReference type="GO" id="GO:0006897">
    <property type="term" value="P:endocytosis"/>
    <property type="evidence" value="ECO:0007669"/>
    <property type="project" value="UniProtKB-KW"/>
</dbReference>
<evidence type="ECO:0000256" key="12">
    <source>
        <dbReference type="ARBA" id="ARBA00022927"/>
    </source>
</evidence>
<evidence type="ECO:0000256" key="13">
    <source>
        <dbReference type="ARBA" id="ARBA00023054"/>
    </source>
</evidence>
<evidence type="ECO:0000256" key="9">
    <source>
        <dbReference type="ARBA" id="ARBA00022753"/>
    </source>
</evidence>
<dbReference type="eggNOG" id="KOG0993">
    <property type="taxonomic scope" value="Eukaryota"/>
</dbReference>
<evidence type="ECO:0000256" key="4">
    <source>
        <dbReference type="ARBA" id="ARBA00022448"/>
    </source>
</evidence>
<keyword evidence="6" id="KW-0597">Phosphoprotein</keyword>
<dbReference type="Proteomes" id="UP000014500">
    <property type="component" value="Unassembled WGS sequence"/>
</dbReference>
<dbReference type="Pfam" id="PF09311">
    <property type="entry name" value="Rab5-bind"/>
    <property type="match status" value="1"/>
</dbReference>
<dbReference type="InterPro" id="IPR000306">
    <property type="entry name" value="Znf_FYVE"/>
</dbReference>
<dbReference type="Gene3D" id="1.20.5.730">
    <property type="entry name" value="Single helix bin"/>
    <property type="match status" value="1"/>
</dbReference>
<dbReference type="AlphaFoldDB" id="T1JG88"/>
<evidence type="ECO:0000256" key="1">
    <source>
        <dbReference type="ARBA" id="ARBA00004412"/>
    </source>
</evidence>
<comment type="similarity">
    <text evidence="3">Belongs to the rabaptin family.</text>
</comment>
<dbReference type="Gene3D" id="1.20.5.340">
    <property type="match status" value="1"/>
</dbReference>
<dbReference type="HOGENOM" id="CLU_016882_0_0_1"/>
<dbReference type="GO" id="GO:0008083">
    <property type="term" value="F:growth factor activity"/>
    <property type="evidence" value="ECO:0007669"/>
    <property type="project" value="InterPro"/>
</dbReference>
<keyword evidence="7" id="KW-0254">Endocytosis</keyword>
<dbReference type="Pfam" id="PF03528">
    <property type="entry name" value="Rabaptin"/>
    <property type="match status" value="3"/>
</dbReference>
<evidence type="ECO:0000256" key="14">
    <source>
        <dbReference type="PROSITE-ProRule" id="PRU00175"/>
    </source>
</evidence>
<reference evidence="19" key="1">
    <citation type="submission" date="2011-05" db="EMBL/GenBank/DDBJ databases">
        <authorList>
            <person name="Richards S.R."/>
            <person name="Qu J."/>
            <person name="Jiang H."/>
            <person name="Jhangiani S.N."/>
            <person name="Agravi P."/>
            <person name="Goodspeed R."/>
            <person name="Gross S."/>
            <person name="Mandapat C."/>
            <person name="Jackson L."/>
            <person name="Mathew T."/>
            <person name="Pu L."/>
            <person name="Thornton R."/>
            <person name="Saada N."/>
            <person name="Wilczek-Boney K.B."/>
            <person name="Lee S."/>
            <person name="Kovar C."/>
            <person name="Wu Y."/>
            <person name="Scherer S.E."/>
            <person name="Worley K.C."/>
            <person name="Muzny D.M."/>
            <person name="Gibbs R."/>
        </authorList>
    </citation>
    <scope>NUCLEOTIDE SEQUENCE</scope>
    <source>
        <strain evidence="19">Brora</strain>
    </source>
</reference>
<evidence type="ECO:0000256" key="8">
    <source>
        <dbReference type="ARBA" id="ARBA00022723"/>
    </source>
</evidence>
<organism evidence="18 19">
    <name type="scientific">Strigamia maritima</name>
    <name type="common">European centipede</name>
    <name type="synonym">Geophilus maritimus</name>
    <dbReference type="NCBI Taxonomy" id="126957"/>
    <lineage>
        <taxon>Eukaryota</taxon>
        <taxon>Metazoa</taxon>
        <taxon>Ecdysozoa</taxon>
        <taxon>Arthropoda</taxon>
        <taxon>Myriapoda</taxon>
        <taxon>Chilopoda</taxon>
        <taxon>Pleurostigmophora</taxon>
        <taxon>Geophilomorpha</taxon>
        <taxon>Linotaeniidae</taxon>
        <taxon>Strigamia</taxon>
    </lineage>
</organism>
<reference evidence="18" key="2">
    <citation type="submission" date="2015-02" db="UniProtKB">
        <authorList>
            <consortium name="EnsemblMetazoa"/>
        </authorList>
    </citation>
    <scope>IDENTIFICATION</scope>
</reference>
<feature type="domain" description="RING-type" evidence="16">
    <location>
        <begin position="834"/>
        <end position="883"/>
    </location>
</feature>
<evidence type="ECO:0000256" key="3">
    <source>
        <dbReference type="ARBA" id="ARBA00006603"/>
    </source>
</evidence>
<keyword evidence="5" id="KW-0963">Cytoplasm</keyword>
<dbReference type="EnsemblMetazoa" id="SMAR012859-RA">
    <property type="protein sequence ID" value="SMAR012859-PA"/>
    <property type="gene ID" value="SMAR012859"/>
</dbReference>
<keyword evidence="11" id="KW-0862">Zinc</keyword>
<dbReference type="InterPro" id="IPR011011">
    <property type="entry name" value="Znf_FYVE_PHD"/>
</dbReference>
<evidence type="ECO:0000259" key="16">
    <source>
        <dbReference type="PROSITE" id="PS50089"/>
    </source>
</evidence>
<dbReference type="FunFam" id="1.20.5.730:FF:000005">
    <property type="entry name" value="RABaptiN (Rab effector)"/>
    <property type="match status" value="1"/>
</dbReference>
<keyword evidence="12" id="KW-0653">Protein transport</keyword>
<feature type="coiled-coil region" evidence="15">
    <location>
        <begin position="281"/>
        <end position="329"/>
    </location>
</feature>
<dbReference type="GO" id="GO:0005096">
    <property type="term" value="F:GTPase activator activity"/>
    <property type="evidence" value="ECO:0007669"/>
    <property type="project" value="InterPro"/>
</dbReference>
<keyword evidence="19" id="KW-1185">Reference proteome</keyword>
<evidence type="ECO:0000313" key="19">
    <source>
        <dbReference type="Proteomes" id="UP000014500"/>
    </source>
</evidence>
<feature type="domain" description="FYVE-type" evidence="17">
    <location>
        <begin position="828"/>
        <end position="887"/>
    </location>
</feature>
<dbReference type="PANTHER" id="PTHR31179">
    <property type="entry name" value="RAB GTPASE-BINDING EFFECTOR PROTEIN"/>
    <property type="match status" value="1"/>
</dbReference>
<evidence type="ECO:0008006" key="20">
    <source>
        <dbReference type="Google" id="ProtNLM"/>
    </source>
</evidence>
<dbReference type="SUPFAM" id="SSF57903">
    <property type="entry name" value="FYVE/PHD zinc finger"/>
    <property type="match status" value="1"/>
</dbReference>
<dbReference type="GO" id="GO:0008270">
    <property type="term" value="F:zinc ion binding"/>
    <property type="evidence" value="ECO:0007669"/>
    <property type="project" value="UniProtKB-KW"/>
</dbReference>
<dbReference type="InterPro" id="IPR018514">
    <property type="entry name" value="Rabaptin_CC"/>
</dbReference>
<keyword evidence="10 14" id="KW-0863">Zinc-finger</keyword>
<protein>
    <recommendedName>
        <fullName evidence="20">FYVE-type domain-containing protein</fullName>
    </recommendedName>
</protein>
<dbReference type="PROSITE" id="PS50178">
    <property type="entry name" value="ZF_FYVE"/>
    <property type="match status" value="1"/>
</dbReference>
<feature type="coiled-coil region" evidence="15">
    <location>
        <begin position="77"/>
        <end position="167"/>
    </location>
</feature>
<sequence length="903" mass="104307">MENELSVNAANGNVEDNNALHERLDYLEKRERELVQEKEEMEAEFGMKRAKLKDLFLQKEDELQRERDTSTTILNDKEVLQMEINKLQKDLDENKSQLTVILVTLDNMETEKRKAEDELASLRQIMEETVNESVYANTRFEKDIKFLTRIKEQLESENQELRSQTTTDKEGVLSVMTKTLAKKVGSLNAHSQSNENLHDNLEYSMKKQQRLTSSNGWWAQEDAEMLRSLVIPLEEEIKALKDKLRAADDQLRGYEAAQVNLFNGSTAVAELLKGKTPTEVVEELDEKLKDMSEDLKVEKSSRSDLEMYVAVLQTQKLVLQDDAEKLRNEIQVSLSDFGNRKTGAQRSETNMATFSVRKRLSPSPHREKPPEVLKQSIETPLSLNDVLALDGSKSEVMSLLDTSVNEDSTIMDLFSSSVDLLSRPTNLFMDDDLLDSTMNPPLSERIPSLTEAQFKALADLTPEQEMRKVMLQNARTRPETLTTDIEGKRFVSEKEWQLLQDEVKRARDKMSRTCDMCSNYEAQLQNVQEHEKELEKKIQQLVHTIEQSKHELNRELSVKKELEEKFNTMATQVQDDLDALNKQLEENENACADVQQRFRGCYDSVHEQLKLLSDTRDQVQANLNQLQAENDSLVGKHSAHAQQMQNEEIDLPSDMNEMYHLLLKMREDLIVAKVAKEQTEETLRGEIMFLKDHVKSEHQLKDNLEDTLTQEIDMLRTQVGICESIKQQFEEEHKKRSELERLIREQEELRSGLKQLINGLQKQTEDLNAAKNTLEQEVYQLKCKVQALQVELENGEAVQRDFVKLSQSLQVQLEKIRDSENEVRWQHEEDIVECTTCKQPFHGPTRKRRHCRHCGKIFCYECTSKVVLSGPNNRQSKVCDVCHTLLVPNTAPYFSKEPPHTPD</sequence>
<dbReference type="PRINTS" id="PR01432">
    <property type="entry name" value="RABAPTIN"/>
</dbReference>
<dbReference type="GO" id="GO:0005769">
    <property type="term" value="C:early endosome"/>
    <property type="evidence" value="ECO:0007669"/>
    <property type="project" value="UniProtKB-SubCell"/>
</dbReference>
<accession>T1JG88</accession>